<dbReference type="EMBL" id="CAKASE010000053">
    <property type="protein sequence ID" value="CAG9565161.1"/>
    <property type="molecule type" value="Genomic_DNA"/>
</dbReference>
<feature type="region of interest" description="Disordered" evidence="1">
    <location>
        <begin position="37"/>
        <end position="68"/>
    </location>
</feature>
<evidence type="ECO:0000313" key="3">
    <source>
        <dbReference type="EMBL" id="CAG9565161.1"/>
    </source>
</evidence>
<feature type="signal peptide" evidence="2">
    <location>
        <begin position="1"/>
        <end position="19"/>
    </location>
</feature>
<reference evidence="3" key="1">
    <citation type="submission" date="2021-09" db="EMBL/GenBank/DDBJ databases">
        <authorList>
            <person name="Martin H S."/>
        </authorList>
    </citation>
    <scope>NUCLEOTIDE SEQUENCE</scope>
</reference>
<dbReference type="Proteomes" id="UP000789524">
    <property type="component" value="Unassembled WGS sequence"/>
</dbReference>
<sequence>MAVVLFLLVGTIFERRIEAAIRRIIEHQQLMLEASREEANQALAETTESTQPSTSASQKTLEPKKINSTKSLISSTTFQSLPNSLSKPLESKSSTYITGSSLERKSNALIKPVPEITI</sequence>
<accession>A0A8J2VTQ6</accession>
<evidence type="ECO:0000313" key="4">
    <source>
        <dbReference type="Proteomes" id="UP000789524"/>
    </source>
</evidence>
<evidence type="ECO:0000256" key="2">
    <source>
        <dbReference type="SAM" id="SignalP"/>
    </source>
</evidence>
<feature type="region of interest" description="Disordered" evidence="1">
    <location>
        <begin position="78"/>
        <end position="97"/>
    </location>
</feature>
<proteinExistence type="predicted"/>
<feature type="chain" id="PRO_5035208574" evidence="2">
    <location>
        <begin position="20"/>
        <end position="118"/>
    </location>
</feature>
<protein>
    <submittedName>
        <fullName evidence="3">(African queen) hypothetical protein</fullName>
    </submittedName>
</protein>
<name>A0A8J2VTQ6_9NEOP</name>
<gene>
    <name evidence="3" type="ORF">DCHRY22_LOCUS6060</name>
</gene>
<keyword evidence="2" id="KW-0732">Signal</keyword>
<comment type="caution">
    <text evidence="3">The sequence shown here is derived from an EMBL/GenBank/DDBJ whole genome shotgun (WGS) entry which is preliminary data.</text>
</comment>
<organism evidence="3 4">
    <name type="scientific">Danaus chrysippus</name>
    <name type="common">African queen</name>
    <dbReference type="NCBI Taxonomy" id="151541"/>
    <lineage>
        <taxon>Eukaryota</taxon>
        <taxon>Metazoa</taxon>
        <taxon>Ecdysozoa</taxon>
        <taxon>Arthropoda</taxon>
        <taxon>Hexapoda</taxon>
        <taxon>Insecta</taxon>
        <taxon>Pterygota</taxon>
        <taxon>Neoptera</taxon>
        <taxon>Endopterygota</taxon>
        <taxon>Lepidoptera</taxon>
        <taxon>Glossata</taxon>
        <taxon>Ditrysia</taxon>
        <taxon>Papilionoidea</taxon>
        <taxon>Nymphalidae</taxon>
        <taxon>Danainae</taxon>
        <taxon>Danaini</taxon>
        <taxon>Danaina</taxon>
        <taxon>Danaus</taxon>
        <taxon>Anosia</taxon>
    </lineage>
</organism>
<dbReference type="AlphaFoldDB" id="A0A8J2VTQ6"/>
<keyword evidence="4" id="KW-1185">Reference proteome</keyword>
<evidence type="ECO:0000256" key="1">
    <source>
        <dbReference type="SAM" id="MobiDB-lite"/>
    </source>
</evidence>
<feature type="compositionally biased region" description="Polar residues" evidence="1">
    <location>
        <begin position="43"/>
        <end position="68"/>
    </location>
</feature>